<evidence type="ECO:0000256" key="1">
    <source>
        <dbReference type="SAM" id="Coils"/>
    </source>
</evidence>
<reference evidence="2" key="1">
    <citation type="submission" date="2022-11" db="UniProtKB">
        <authorList>
            <consortium name="EnsemblMetazoa"/>
        </authorList>
    </citation>
    <scope>IDENTIFICATION</scope>
</reference>
<accession>A0A913YPW7</accession>
<keyword evidence="3" id="KW-1185">Reference proteome</keyword>
<evidence type="ECO:0000313" key="3">
    <source>
        <dbReference type="Proteomes" id="UP000887567"/>
    </source>
</evidence>
<dbReference type="GeneID" id="114574313"/>
<proteinExistence type="predicted"/>
<evidence type="ECO:0000313" key="2">
    <source>
        <dbReference type="EnsemblMetazoa" id="XP_028516216.1"/>
    </source>
</evidence>
<dbReference type="Proteomes" id="UP000887567">
    <property type="component" value="Unplaced"/>
</dbReference>
<organism evidence="2 3">
    <name type="scientific">Exaiptasia diaphana</name>
    <name type="common">Tropical sea anemone</name>
    <name type="synonym">Aiptasia pulchella</name>
    <dbReference type="NCBI Taxonomy" id="2652724"/>
    <lineage>
        <taxon>Eukaryota</taxon>
        <taxon>Metazoa</taxon>
        <taxon>Cnidaria</taxon>
        <taxon>Anthozoa</taxon>
        <taxon>Hexacorallia</taxon>
        <taxon>Actiniaria</taxon>
        <taxon>Aiptasiidae</taxon>
        <taxon>Exaiptasia</taxon>
    </lineage>
</organism>
<dbReference type="AlphaFoldDB" id="A0A913YPW7"/>
<dbReference type="EnsemblMetazoa" id="XM_028660415.1">
    <property type="protein sequence ID" value="XP_028516216.1"/>
    <property type="gene ID" value="LOC114574313"/>
</dbReference>
<keyword evidence="1" id="KW-0175">Coiled coil</keyword>
<dbReference type="OrthoDB" id="10320412at2759"/>
<dbReference type="RefSeq" id="XP_028516216.1">
    <property type="nucleotide sequence ID" value="XM_028660415.1"/>
</dbReference>
<feature type="coiled-coil region" evidence="1">
    <location>
        <begin position="45"/>
        <end position="75"/>
    </location>
</feature>
<sequence>KRFIAGVKFIGSKLLKGITFGSYGVAFGSTVLQAIAGCKVTQPSIETDFNTFEQLQNEYNQIKEQIRDLSRLATERQIYANDTFYNYRDTRDLVRALADEQTLVLKSMGPEVLIVLNNVTSEMERIFEEANKTQSEVDVLKVDKEFADGLELGLRLTMTSAAIAIPGMKKLWTKYLKDSTVGKKITG</sequence>
<name>A0A913YPW7_EXADI</name>
<dbReference type="KEGG" id="epa:114574313"/>
<protein>
    <submittedName>
        <fullName evidence="2">Uncharacterized protein</fullName>
    </submittedName>
</protein>